<dbReference type="EMBL" id="JASPKZ010001217">
    <property type="protein sequence ID" value="KAJ9598471.1"/>
    <property type="molecule type" value="Genomic_DNA"/>
</dbReference>
<proteinExistence type="inferred from homology"/>
<accession>A0AAD8AH15</accession>
<dbReference type="Pfam" id="PF18474">
    <property type="entry name" value="DUF5614"/>
    <property type="match status" value="1"/>
</dbReference>
<dbReference type="InterPro" id="IPR010733">
    <property type="entry name" value="DUF1308"/>
</dbReference>
<evidence type="ECO:0008006" key="7">
    <source>
        <dbReference type="Google" id="ProtNLM"/>
    </source>
</evidence>
<organism evidence="5 6">
    <name type="scientific">Diploptera punctata</name>
    <name type="common">Pacific beetle cockroach</name>
    <dbReference type="NCBI Taxonomy" id="6984"/>
    <lineage>
        <taxon>Eukaryota</taxon>
        <taxon>Metazoa</taxon>
        <taxon>Ecdysozoa</taxon>
        <taxon>Arthropoda</taxon>
        <taxon>Hexapoda</taxon>
        <taxon>Insecta</taxon>
        <taxon>Pterygota</taxon>
        <taxon>Neoptera</taxon>
        <taxon>Polyneoptera</taxon>
        <taxon>Dictyoptera</taxon>
        <taxon>Blattodea</taxon>
        <taxon>Blaberoidea</taxon>
        <taxon>Blaberidae</taxon>
        <taxon>Diplopterinae</taxon>
        <taxon>Diploptera</taxon>
    </lineage>
</organism>
<dbReference type="PANTHER" id="PTHR13379:SF0">
    <property type="entry name" value="UPF0415 PROTEIN C7ORF25"/>
    <property type="match status" value="1"/>
</dbReference>
<evidence type="ECO:0000259" key="3">
    <source>
        <dbReference type="Pfam" id="PF07000"/>
    </source>
</evidence>
<protein>
    <recommendedName>
        <fullName evidence="7">DUF1308 domain-containing protein</fullName>
    </recommendedName>
</protein>
<feature type="domain" description="DUF5614" evidence="4">
    <location>
        <begin position="9"/>
        <end position="213"/>
    </location>
</feature>
<dbReference type="AlphaFoldDB" id="A0AAD8AH15"/>
<comment type="similarity">
    <text evidence="1">Belongs to the UPF0415 family.</text>
</comment>
<evidence type="ECO:0000259" key="4">
    <source>
        <dbReference type="Pfam" id="PF18474"/>
    </source>
</evidence>
<name>A0AAD8AH15_DIPPU</name>
<feature type="region of interest" description="Disordered" evidence="2">
    <location>
        <begin position="201"/>
        <end position="226"/>
    </location>
</feature>
<dbReference type="PANTHER" id="PTHR13379">
    <property type="entry name" value="UNCHARACTERIZED DUF1308"/>
    <property type="match status" value="1"/>
</dbReference>
<reference evidence="5" key="2">
    <citation type="submission" date="2023-05" db="EMBL/GenBank/DDBJ databases">
        <authorList>
            <person name="Fouks B."/>
        </authorList>
    </citation>
    <scope>NUCLEOTIDE SEQUENCE</scope>
    <source>
        <strain evidence="5">Stay&amp;Tobe</strain>
        <tissue evidence="5">Testes</tissue>
    </source>
</reference>
<evidence type="ECO:0000313" key="6">
    <source>
        <dbReference type="Proteomes" id="UP001233999"/>
    </source>
</evidence>
<dbReference type="InterPro" id="IPR041076">
    <property type="entry name" value="DUF5614"/>
</dbReference>
<dbReference type="Pfam" id="PF07000">
    <property type="entry name" value="DUF1308"/>
    <property type="match status" value="1"/>
</dbReference>
<keyword evidence="6" id="KW-1185">Reference proteome</keyword>
<gene>
    <name evidence="5" type="ORF">L9F63_010867</name>
</gene>
<reference evidence="5" key="1">
    <citation type="journal article" date="2023" name="IScience">
        <title>Live-bearing cockroach genome reveals convergent evolutionary mechanisms linked to viviparity in insects and beyond.</title>
        <authorList>
            <person name="Fouks B."/>
            <person name="Harrison M.C."/>
            <person name="Mikhailova A.A."/>
            <person name="Marchal E."/>
            <person name="English S."/>
            <person name="Carruthers M."/>
            <person name="Jennings E.C."/>
            <person name="Chiamaka E.L."/>
            <person name="Frigard R.A."/>
            <person name="Pippel M."/>
            <person name="Attardo G.M."/>
            <person name="Benoit J.B."/>
            <person name="Bornberg-Bauer E."/>
            <person name="Tobe S.S."/>
        </authorList>
    </citation>
    <scope>NUCLEOTIDE SEQUENCE</scope>
    <source>
        <strain evidence="5">Stay&amp;Tobe</strain>
    </source>
</reference>
<dbReference type="Proteomes" id="UP001233999">
    <property type="component" value="Unassembled WGS sequence"/>
</dbReference>
<feature type="compositionally biased region" description="Polar residues" evidence="2">
    <location>
        <begin position="215"/>
        <end position="224"/>
    </location>
</feature>
<feature type="domain" description="DUF1308" evidence="3">
    <location>
        <begin position="234"/>
        <end position="396"/>
    </location>
</feature>
<comment type="caution">
    <text evidence="5">The sequence shown here is derived from an EMBL/GenBank/DDBJ whole genome shotgun (WGS) entry which is preliminary data.</text>
</comment>
<evidence type="ECO:0000313" key="5">
    <source>
        <dbReference type="EMBL" id="KAJ9598471.1"/>
    </source>
</evidence>
<sequence>MDQNYLLKQLEKKIKSGEELLQYISEVKDVNGIDKLKKKIMQEINFLLKVLRSREAKKEHLLCTNLHHFEALARCLISSHGSIAVLRHFTLNRTDGSSKRICVDIVSQDGQCWVKVIARNPKALSQLSTGEGEFGQRSILDHAREYLECACQHPHHFRKPKVGDTSVVFEFACGIEKLLADRLETLGITVCGDRLDIIESLSPEPQGESDDEDSYTSMTTNSQFEDLGGSEHKLNLDVTAMLAYVSNLTNGGNYFEFKEPILTQQAEWERARPVKPTLDKLFKGKCLVCCESAMKDFKSIVSTLGGPDEVRRANELISCITVVPNMISERAQRKLRLGGKIKQRSMIVFSTGDAMRAVTVTANEGFVRAARNQGVEFAVFIHESRALTEGKERDAKVLVSPCNSTLSQSAKS</sequence>
<evidence type="ECO:0000256" key="1">
    <source>
        <dbReference type="ARBA" id="ARBA00006588"/>
    </source>
</evidence>
<evidence type="ECO:0000256" key="2">
    <source>
        <dbReference type="SAM" id="MobiDB-lite"/>
    </source>
</evidence>